<protein>
    <submittedName>
        <fullName evidence="1">Uncharacterized protein</fullName>
    </submittedName>
</protein>
<dbReference type="RefSeq" id="WP_023572309.1">
    <property type="nucleotide sequence ID" value="NZ_AVCS01000003.1"/>
</dbReference>
<reference evidence="1 2" key="2">
    <citation type="journal article" date="2015" name="Stand. Genomic Sci.">
        <title>High quality draft genomic sequence of Flavobacterium enshiense DK69(T) and comparison among Flavobacterium genomes.</title>
        <authorList>
            <person name="Zeng Z."/>
            <person name="Chen C."/>
            <person name="Du H."/>
            <person name="Wang G."/>
            <person name="Li M."/>
        </authorList>
    </citation>
    <scope>NUCLEOTIDE SEQUENCE [LARGE SCALE GENOMIC DNA]</scope>
    <source>
        <strain evidence="1 2">DK69</strain>
    </source>
</reference>
<dbReference type="PROSITE" id="PS51257">
    <property type="entry name" value="PROKAR_LIPOPROTEIN"/>
    <property type="match status" value="1"/>
</dbReference>
<dbReference type="eggNOG" id="ENOG5033GJX">
    <property type="taxonomic scope" value="Bacteria"/>
</dbReference>
<dbReference type="EMBL" id="JRLZ01000003">
    <property type="protein sequence ID" value="KGO96837.1"/>
    <property type="molecule type" value="Genomic_DNA"/>
</dbReference>
<organism evidence="1 2">
    <name type="scientific">Flavobacterium enshiense DK69</name>
    <dbReference type="NCBI Taxonomy" id="1107311"/>
    <lineage>
        <taxon>Bacteria</taxon>
        <taxon>Pseudomonadati</taxon>
        <taxon>Bacteroidota</taxon>
        <taxon>Flavobacteriia</taxon>
        <taxon>Flavobacteriales</taxon>
        <taxon>Flavobacteriaceae</taxon>
        <taxon>Flavobacterium</taxon>
    </lineage>
</organism>
<keyword evidence="2" id="KW-1185">Reference proteome</keyword>
<gene>
    <name evidence="1" type="ORF">Q767_03810</name>
</gene>
<evidence type="ECO:0000313" key="1">
    <source>
        <dbReference type="EMBL" id="KGO96837.1"/>
    </source>
</evidence>
<reference evidence="2" key="1">
    <citation type="submission" date="2013-09" db="EMBL/GenBank/DDBJ databases">
        <authorList>
            <person name="Zeng Z."/>
            <person name="Chen C."/>
        </authorList>
    </citation>
    <scope>NUCLEOTIDE SEQUENCE [LARGE SCALE GENOMIC DNA]</scope>
    <source>
        <strain evidence="2">DK69</strain>
    </source>
</reference>
<evidence type="ECO:0000313" key="2">
    <source>
        <dbReference type="Proteomes" id="UP000030149"/>
    </source>
</evidence>
<name>V6SKY6_9FLAO</name>
<dbReference type="PATRIC" id="fig|1107311.3.peg.249"/>
<sequence>MMKKIAIAILFLIACVINLGHNLFPHSHVVEHFHNGHHHHHHDEKSQENGLSLFFSHFNHTSDNFTKGHSDDEVRFINVNSITAVPTEIAVITLECFDSSPQLSLKTFGKPFVFISPHLKSYQFRGPPSFLS</sequence>
<accession>V6SKY6</accession>
<dbReference type="Proteomes" id="UP000030149">
    <property type="component" value="Unassembled WGS sequence"/>
</dbReference>
<proteinExistence type="predicted"/>
<comment type="caution">
    <text evidence="1">The sequence shown here is derived from an EMBL/GenBank/DDBJ whole genome shotgun (WGS) entry which is preliminary data.</text>
</comment>
<dbReference type="AlphaFoldDB" id="V6SKY6"/>